<evidence type="ECO:0000313" key="3">
    <source>
        <dbReference type="Proteomes" id="UP001365542"/>
    </source>
</evidence>
<sequence length="105" mass="11048">MSIDIPCGSSNPIGHKMPPPSSPLPPPSSSTKSAVQKALQESNMPPHLHGDQDAMKTRGGLNTPKETNQKQDQEPGTTETKGFKEPRSTPKPGSGVGILDASYDS</sequence>
<organism evidence="2 3">
    <name type="scientific">Orbilia ellipsospora</name>
    <dbReference type="NCBI Taxonomy" id="2528407"/>
    <lineage>
        <taxon>Eukaryota</taxon>
        <taxon>Fungi</taxon>
        <taxon>Dikarya</taxon>
        <taxon>Ascomycota</taxon>
        <taxon>Pezizomycotina</taxon>
        <taxon>Orbiliomycetes</taxon>
        <taxon>Orbiliales</taxon>
        <taxon>Orbiliaceae</taxon>
        <taxon>Orbilia</taxon>
    </lineage>
</organism>
<name>A0AAV9XHX2_9PEZI</name>
<comment type="caution">
    <text evidence="2">The sequence shown here is derived from an EMBL/GenBank/DDBJ whole genome shotgun (WGS) entry which is preliminary data.</text>
</comment>
<feature type="region of interest" description="Disordered" evidence="1">
    <location>
        <begin position="1"/>
        <end position="105"/>
    </location>
</feature>
<dbReference type="AlphaFoldDB" id="A0AAV9XHX2"/>
<gene>
    <name evidence="2" type="ORF">TWF694_008532</name>
</gene>
<protein>
    <submittedName>
        <fullName evidence="2">Uncharacterized protein</fullName>
    </submittedName>
</protein>
<evidence type="ECO:0000313" key="2">
    <source>
        <dbReference type="EMBL" id="KAK6541161.1"/>
    </source>
</evidence>
<proteinExistence type="predicted"/>
<dbReference type="Proteomes" id="UP001365542">
    <property type="component" value="Unassembled WGS sequence"/>
</dbReference>
<reference evidence="2 3" key="1">
    <citation type="submission" date="2019-10" db="EMBL/GenBank/DDBJ databases">
        <authorList>
            <person name="Palmer J.M."/>
        </authorList>
    </citation>
    <scope>NUCLEOTIDE SEQUENCE [LARGE SCALE GENOMIC DNA]</scope>
    <source>
        <strain evidence="2 3">TWF694</strain>
    </source>
</reference>
<feature type="compositionally biased region" description="Pro residues" evidence="1">
    <location>
        <begin position="17"/>
        <end position="28"/>
    </location>
</feature>
<dbReference type="EMBL" id="JAVHJO010000004">
    <property type="protein sequence ID" value="KAK6541161.1"/>
    <property type="molecule type" value="Genomic_DNA"/>
</dbReference>
<evidence type="ECO:0000256" key="1">
    <source>
        <dbReference type="SAM" id="MobiDB-lite"/>
    </source>
</evidence>
<feature type="compositionally biased region" description="Polar residues" evidence="1">
    <location>
        <begin position="31"/>
        <end position="43"/>
    </location>
</feature>
<accession>A0AAV9XHX2</accession>
<keyword evidence="3" id="KW-1185">Reference proteome</keyword>